<keyword evidence="3" id="KW-1185">Reference proteome</keyword>
<proteinExistence type="predicted"/>
<evidence type="ECO:0000313" key="3">
    <source>
        <dbReference type="Proteomes" id="UP000799438"/>
    </source>
</evidence>
<protein>
    <submittedName>
        <fullName evidence="2">Uncharacterized protein</fullName>
    </submittedName>
</protein>
<dbReference type="GeneID" id="54298274"/>
<dbReference type="Proteomes" id="UP000799438">
    <property type="component" value="Unassembled WGS sequence"/>
</dbReference>
<reference evidence="2" key="1">
    <citation type="journal article" date="2020" name="Stud. Mycol.">
        <title>101 Dothideomycetes genomes: a test case for predicting lifestyles and emergence of pathogens.</title>
        <authorList>
            <person name="Haridas S."/>
            <person name="Albert R."/>
            <person name="Binder M."/>
            <person name="Bloem J."/>
            <person name="Labutti K."/>
            <person name="Salamov A."/>
            <person name="Andreopoulos B."/>
            <person name="Baker S."/>
            <person name="Barry K."/>
            <person name="Bills G."/>
            <person name="Bluhm B."/>
            <person name="Cannon C."/>
            <person name="Castanera R."/>
            <person name="Culley D."/>
            <person name="Daum C."/>
            <person name="Ezra D."/>
            <person name="Gonzalez J."/>
            <person name="Henrissat B."/>
            <person name="Kuo A."/>
            <person name="Liang C."/>
            <person name="Lipzen A."/>
            <person name="Lutzoni F."/>
            <person name="Magnuson J."/>
            <person name="Mondo S."/>
            <person name="Nolan M."/>
            <person name="Ohm R."/>
            <person name="Pangilinan J."/>
            <person name="Park H.-J."/>
            <person name="Ramirez L."/>
            <person name="Alfaro M."/>
            <person name="Sun H."/>
            <person name="Tritt A."/>
            <person name="Yoshinaga Y."/>
            <person name="Zwiers L.-H."/>
            <person name="Turgeon B."/>
            <person name="Goodwin S."/>
            <person name="Spatafora J."/>
            <person name="Crous P."/>
            <person name="Grigoriev I."/>
        </authorList>
    </citation>
    <scope>NUCLEOTIDE SEQUENCE</scope>
    <source>
        <strain evidence="2">CBS 121167</strain>
    </source>
</reference>
<accession>A0A6A6B8F7</accession>
<dbReference type="AlphaFoldDB" id="A0A6A6B8F7"/>
<dbReference type="EMBL" id="ML995490">
    <property type="protein sequence ID" value="KAF2140380.1"/>
    <property type="molecule type" value="Genomic_DNA"/>
</dbReference>
<evidence type="ECO:0000256" key="1">
    <source>
        <dbReference type="SAM" id="MobiDB-lite"/>
    </source>
</evidence>
<dbReference type="RefSeq" id="XP_033396093.1">
    <property type="nucleotide sequence ID" value="XM_033540778.1"/>
</dbReference>
<feature type="region of interest" description="Disordered" evidence="1">
    <location>
        <begin position="1"/>
        <end position="64"/>
    </location>
</feature>
<sequence length="64" mass="6887">MYQIPTYSAPSQPSQQPTNPSPLSINYRVPTTSNTNPTTPPSSSPARAEENQPIPIPTRAHPSS</sequence>
<name>A0A6A6B8F7_9PEZI</name>
<organism evidence="2 3">
    <name type="scientific">Aplosporella prunicola CBS 121167</name>
    <dbReference type="NCBI Taxonomy" id="1176127"/>
    <lineage>
        <taxon>Eukaryota</taxon>
        <taxon>Fungi</taxon>
        <taxon>Dikarya</taxon>
        <taxon>Ascomycota</taxon>
        <taxon>Pezizomycotina</taxon>
        <taxon>Dothideomycetes</taxon>
        <taxon>Dothideomycetes incertae sedis</taxon>
        <taxon>Botryosphaeriales</taxon>
        <taxon>Aplosporellaceae</taxon>
        <taxon>Aplosporella</taxon>
    </lineage>
</organism>
<feature type="compositionally biased region" description="Low complexity" evidence="1">
    <location>
        <begin position="8"/>
        <end position="37"/>
    </location>
</feature>
<gene>
    <name evidence="2" type="ORF">K452DRAFT_289117</name>
</gene>
<evidence type="ECO:0000313" key="2">
    <source>
        <dbReference type="EMBL" id="KAF2140380.1"/>
    </source>
</evidence>